<dbReference type="PRINTS" id="PR00326">
    <property type="entry name" value="GTP1OBG"/>
</dbReference>
<keyword evidence="11" id="KW-1185">Reference proteome</keyword>
<dbReference type="GO" id="GO:0005525">
    <property type="term" value="F:GTP binding"/>
    <property type="evidence" value="ECO:0007669"/>
    <property type="project" value="InterPro"/>
</dbReference>
<dbReference type="InterPro" id="IPR041706">
    <property type="entry name" value="YchF_N"/>
</dbReference>
<sequence length="366" mass="41029">MSLTAGIVGLPNVGKSTLFNAITNSQVLAENYPFATINPNVGVVEVPDERMDEIVKLFHPKKVINTTFEFTDIAGLVKGASKGEGLGNQFLANIRQTDAIIHVVRCFDDPDIEHVEGSVDPVRDIEEINLELCIADLDTVENRLAKVIRKAQTKEKDAVQENETLQKLKEALTAGTPVRLIELSDKDKEYLKNYSLLTAKPVIYVANMSDEEVSQPEQNAYFQSVKKLADSEGSECIAICAKMEEELSGMEKDEKKAFLEDLGIQTSGLDQIIKAAYHLLGLRTFFTVGEPECRAWTFRQGMKAPQCAGIIHSDFEKGFIRAEIYSYEDLMEYKNETALKEHGKIRLEGKEYLMQDGDIVFFRFNV</sequence>
<reference evidence="10 11" key="1">
    <citation type="submission" date="2019-08" db="EMBL/GenBank/DDBJ databases">
        <title>In-depth cultivation of the pig gut microbiome towards novel bacterial diversity and tailored functional studies.</title>
        <authorList>
            <person name="Wylensek D."/>
            <person name="Hitch T.C.A."/>
            <person name="Clavel T."/>
        </authorList>
    </citation>
    <scope>NUCLEOTIDE SEQUENCE [LARGE SCALE GENOMIC DNA]</scope>
    <source>
        <strain evidence="10 11">Oil+RF-744-GAM-WT-6</strain>
    </source>
</reference>
<evidence type="ECO:0000313" key="11">
    <source>
        <dbReference type="Proteomes" id="UP000461880"/>
    </source>
</evidence>
<evidence type="ECO:0000256" key="3">
    <source>
        <dbReference type="ARBA" id="ARBA00022741"/>
    </source>
</evidence>
<dbReference type="CDD" id="cd04867">
    <property type="entry name" value="TGS_YchF_OLA1"/>
    <property type="match status" value="1"/>
</dbReference>
<dbReference type="Pfam" id="PF01926">
    <property type="entry name" value="MMR_HSR1"/>
    <property type="match status" value="1"/>
</dbReference>
<evidence type="ECO:0000256" key="4">
    <source>
        <dbReference type="ARBA" id="ARBA00022840"/>
    </source>
</evidence>
<comment type="similarity">
    <text evidence="6">Belongs to the TRAFAC class OBG-HflX-like GTPase superfamily. OBG GTPase family. YchF/OLA1 subfamily.</text>
</comment>
<name>A0A7X2NTZ6_9FIRM</name>
<dbReference type="Gene3D" id="3.40.50.300">
    <property type="entry name" value="P-loop containing nucleotide triphosphate hydrolases"/>
    <property type="match status" value="1"/>
</dbReference>
<evidence type="ECO:0000313" key="10">
    <source>
        <dbReference type="EMBL" id="MSS59445.1"/>
    </source>
</evidence>
<dbReference type="InterPro" id="IPR012675">
    <property type="entry name" value="Beta-grasp_dom_sf"/>
</dbReference>
<dbReference type="InterPro" id="IPR031167">
    <property type="entry name" value="G_OBG"/>
</dbReference>
<keyword evidence="7" id="KW-0175">Coiled coil</keyword>
<dbReference type="InterPro" id="IPR027417">
    <property type="entry name" value="P-loop_NTPase"/>
</dbReference>
<evidence type="ECO:0000256" key="2">
    <source>
        <dbReference type="ARBA" id="ARBA00022723"/>
    </source>
</evidence>
<dbReference type="FunFam" id="1.10.150.300:FF:000001">
    <property type="entry name" value="Ribosome-binding ATPase YchF"/>
    <property type="match status" value="1"/>
</dbReference>
<feature type="domain" description="TGS" evidence="9">
    <location>
        <begin position="281"/>
        <end position="364"/>
    </location>
</feature>
<dbReference type="PANTHER" id="PTHR23305">
    <property type="entry name" value="OBG GTPASE FAMILY"/>
    <property type="match status" value="1"/>
</dbReference>
<proteinExistence type="inferred from homology"/>
<dbReference type="SUPFAM" id="SSF52540">
    <property type="entry name" value="P-loop containing nucleoside triphosphate hydrolases"/>
    <property type="match status" value="1"/>
</dbReference>
<dbReference type="CDD" id="cd01900">
    <property type="entry name" value="YchF"/>
    <property type="match status" value="1"/>
</dbReference>
<dbReference type="EMBL" id="VUMN01000032">
    <property type="protein sequence ID" value="MSS59445.1"/>
    <property type="molecule type" value="Genomic_DNA"/>
</dbReference>
<dbReference type="GO" id="GO:0043023">
    <property type="term" value="F:ribosomal large subunit binding"/>
    <property type="evidence" value="ECO:0007669"/>
    <property type="project" value="UniProtKB-UniRule"/>
</dbReference>
<dbReference type="Pfam" id="PF06071">
    <property type="entry name" value="YchF-GTPase_C"/>
    <property type="match status" value="1"/>
</dbReference>
<comment type="cofactor">
    <cofactor evidence="1">
        <name>Mg(2+)</name>
        <dbReference type="ChEBI" id="CHEBI:18420"/>
    </cofactor>
</comment>
<dbReference type="InterPro" id="IPR012676">
    <property type="entry name" value="TGS-like"/>
</dbReference>
<dbReference type="GO" id="GO:0005737">
    <property type="term" value="C:cytoplasm"/>
    <property type="evidence" value="ECO:0007669"/>
    <property type="project" value="TreeGrafter"/>
</dbReference>
<dbReference type="InterPro" id="IPR004095">
    <property type="entry name" value="TGS"/>
</dbReference>
<protein>
    <recommendedName>
        <fullName evidence="6">Ribosome-binding ATPase YchF</fullName>
    </recommendedName>
</protein>
<dbReference type="RefSeq" id="WP_154505698.1">
    <property type="nucleotide sequence ID" value="NZ_VUMN01000032.1"/>
</dbReference>
<dbReference type="SUPFAM" id="SSF81271">
    <property type="entry name" value="TGS-like"/>
    <property type="match status" value="1"/>
</dbReference>
<keyword evidence="4 6" id="KW-0067">ATP-binding</keyword>
<dbReference type="GO" id="GO:0016887">
    <property type="term" value="F:ATP hydrolysis activity"/>
    <property type="evidence" value="ECO:0007669"/>
    <property type="project" value="UniProtKB-UniRule"/>
</dbReference>
<feature type="domain" description="OBG-type G" evidence="8">
    <location>
        <begin position="3"/>
        <end position="259"/>
    </location>
</feature>
<keyword evidence="3 6" id="KW-0547">Nucleotide-binding</keyword>
<feature type="binding site" evidence="6">
    <location>
        <begin position="12"/>
        <end position="17"/>
    </location>
    <ligand>
        <name>ATP</name>
        <dbReference type="ChEBI" id="CHEBI:30616"/>
    </ligand>
</feature>
<dbReference type="AlphaFoldDB" id="A0A7X2NTZ6"/>
<dbReference type="FunFam" id="3.10.20.30:FF:000001">
    <property type="entry name" value="Ribosome-binding ATPase YchF"/>
    <property type="match status" value="1"/>
</dbReference>
<dbReference type="Gene3D" id="3.10.20.30">
    <property type="match status" value="1"/>
</dbReference>
<dbReference type="GO" id="GO:0046872">
    <property type="term" value="F:metal ion binding"/>
    <property type="evidence" value="ECO:0007669"/>
    <property type="project" value="UniProtKB-KW"/>
</dbReference>
<feature type="coiled-coil region" evidence="7">
    <location>
        <begin position="137"/>
        <end position="171"/>
    </location>
</feature>
<dbReference type="Gene3D" id="1.10.150.300">
    <property type="entry name" value="TGS-like domain"/>
    <property type="match status" value="1"/>
</dbReference>
<comment type="caution">
    <text evidence="10">The sequence shown here is derived from an EMBL/GenBank/DDBJ whole genome shotgun (WGS) entry which is preliminary data.</text>
</comment>
<comment type="function">
    <text evidence="6">ATPase that binds to both the 70S ribosome and the 50S ribosomal subunit in a nucleotide-independent manner.</text>
</comment>
<dbReference type="GO" id="GO:0005524">
    <property type="term" value="F:ATP binding"/>
    <property type="evidence" value="ECO:0007669"/>
    <property type="project" value="UniProtKB-UniRule"/>
</dbReference>
<dbReference type="Proteomes" id="UP000461880">
    <property type="component" value="Unassembled WGS sequence"/>
</dbReference>
<gene>
    <name evidence="6 10" type="primary">ychF</name>
    <name evidence="10" type="ORF">FYJ51_11140</name>
</gene>
<dbReference type="InterPro" id="IPR004396">
    <property type="entry name" value="ATPase_YchF/OLA1"/>
</dbReference>
<evidence type="ECO:0000259" key="8">
    <source>
        <dbReference type="PROSITE" id="PS51710"/>
    </source>
</evidence>
<keyword evidence="2" id="KW-0479">Metal-binding</keyword>
<dbReference type="PROSITE" id="PS51880">
    <property type="entry name" value="TGS"/>
    <property type="match status" value="1"/>
</dbReference>
<evidence type="ECO:0000256" key="7">
    <source>
        <dbReference type="SAM" id="Coils"/>
    </source>
</evidence>
<dbReference type="HAMAP" id="MF_00944">
    <property type="entry name" value="YchF_OLA1_ATPase"/>
    <property type="match status" value="1"/>
</dbReference>
<keyword evidence="5" id="KW-0460">Magnesium</keyword>
<dbReference type="PANTHER" id="PTHR23305:SF18">
    <property type="entry name" value="OBG-TYPE G DOMAIN-CONTAINING PROTEIN"/>
    <property type="match status" value="1"/>
</dbReference>
<evidence type="ECO:0000256" key="1">
    <source>
        <dbReference type="ARBA" id="ARBA00001946"/>
    </source>
</evidence>
<dbReference type="PIRSF" id="PIRSF006641">
    <property type="entry name" value="CHP00092"/>
    <property type="match status" value="1"/>
</dbReference>
<evidence type="ECO:0000256" key="6">
    <source>
        <dbReference type="HAMAP-Rule" id="MF_00944"/>
    </source>
</evidence>
<dbReference type="InterPro" id="IPR006073">
    <property type="entry name" value="GTP-bd"/>
</dbReference>
<organism evidence="10 11">
    <name type="scientific">Stecheria intestinalis</name>
    <dbReference type="NCBI Taxonomy" id="2606630"/>
    <lineage>
        <taxon>Bacteria</taxon>
        <taxon>Bacillati</taxon>
        <taxon>Bacillota</taxon>
        <taxon>Erysipelotrichia</taxon>
        <taxon>Erysipelotrichales</taxon>
        <taxon>Erysipelotrichaceae</taxon>
        <taxon>Stecheria</taxon>
    </lineage>
</organism>
<evidence type="ECO:0000259" key="9">
    <source>
        <dbReference type="PROSITE" id="PS51880"/>
    </source>
</evidence>
<accession>A0A7X2NTZ6</accession>
<dbReference type="PROSITE" id="PS51710">
    <property type="entry name" value="G_OBG"/>
    <property type="match status" value="1"/>
</dbReference>
<dbReference type="InterPro" id="IPR023192">
    <property type="entry name" value="TGS-like_dom_sf"/>
</dbReference>
<evidence type="ECO:0000256" key="5">
    <source>
        <dbReference type="ARBA" id="ARBA00022842"/>
    </source>
</evidence>
<dbReference type="NCBIfam" id="TIGR00092">
    <property type="entry name" value="redox-regulated ATPase YchF"/>
    <property type="match status" value="1"/>
</dbReference>
<dbReference type="InterPro" id="IPR013029">
    <property type="entry name" value="YchF_C"/>
</dbReference>